<dbReference type="EMBL" id="BLXT01004140">
    <property type="protein sequence ID" value="GFO10004.1"/>
    <property type="molecule type" value="Genomic_DNA"/>
</dbReference>
<dbReference type="Proteomes" id="UP000735302">
    <property type="component" value="Unassembled WGS sequence"/>
</dbReference>
<dbReference type="AlphaFoldDB" id="A0AAV4AV75"/>
<proteinExistence type="predicted"/>
<feature type="region of interest" description="Disordered" evidence="1">
    <location>
        <begin position="64"/>
        <end position="94"/>
    </location>
</feature>
<accession>A0AAV4AV75</accession>
<keyword evidence="3" id="KW-1185">Reference proteome</keyword>
<evidence type="ECO:0000313" key="3">
    <source>
        <dbReference type="Proteomes" id="UP000735302"/>
    </source>
</evidence>
<name>A0AAV4AV75_9GAST</name>
<gene>
    <name evidence="2" type="ORF">PoB_003650900</name>
</gene>
<sequence>MTRKDDLQRKKNHLITSWFLYTANPQQVNLRFSGPPSGQVVGGGARTRDRRVLADLRADSLATVPPKPLKAHGNKGRGRQANAHFIPKSNKWAK</sequence>
<comment type="caution">
    <text evidence="2">The sequence shown here is derived from an EMBL/GenBank/DDBJ whole genome shotgun (WGS) entry which is preliminary data.</text>
</comment>
<organism evidence="2 3">
    <name type="scientific">Plakobranchus ocellatus</name>
    <dbReference type="NCBI Taxonomy" id="259542"/>
    <lineage>
        <taxon>Eukaryota</taxon>
        <taxon>Metazoa</taxon>
        <taxon>Spiralia</taxon>
        <taxon>Lophotrochozoa</taxon>
        <taxon>Mollusca</taxon>
        <taxon>Gastropoda</taxon>
        <taxon>Heterobranchia</taxon>
        <taxon>Euthyneura</taxon>
        <taxon>Panpulmonata</taxon>
        <taxon>Sacoglossa</taxon>
        <taxon>Placobranchoidea</taxon>
        <taxon>Plakobranchidae</taxon>
        <taxon>Plakobranchus</taxon>
    </lineage>
</organism>
<evidence type="ECO:0000313" key="2">
    <source>
        <dbReference type="EMBL" id="GFO10004.1"/>
    </source>
</evidence>
<feature type="compositionally biased region" description="Basic residues" evidence="1">
    <location>
        <begin position="69"/>
        <end position="78"/>
    </location>
</feature>
<protein>
    <submittedName>
        <fullName evidence="2">Uncharacterized protein</fullName>
    </submittedName>
</protein>
<reference evidence="2 3" key="1">
    <citation type="journal article" date="2021" name="Elife">
        <title>Chloroplast acquisition without the gene transfer in kleptoplastic sea slugs, Plakobranchus ocellatus.</title>
        <authorList>
            <person name="Maeda T."/>
            <person name="Takahashi S."/>
            <person name="Yoshida T."/>
            <person name="Shimamura S."/>
            <person name="Takaki Y."/>
            <person name="Nagai Y."/>
            <person name="Toyoda A."/>
            <person name="Suzuki Y."/>
            <person name="Arimoto A."/>
            <person name="Ishii H."/>
            <person name="Satoh N."/>
            <person name="Nishiyama T."/>
            <person name="Hasebe M."/>
            <person name="Maruyama T."/>
            <person name="Minagawa J."/>
            <person name="Obokata J."/>
            <person name="Shigenobu S."/>
        </authorList>
    </citation>
    <scope>NUCLEOTIDE SEQUENCE [LARGE SCALE GENOMIC DNA]</scope>
</reference>
<evidence type="ECO:0000256" key="1">
    <source>
        <dbReference type="SAM" id="MobiDB-lite"/>
    </source>
</evidence>